<dbReference type="InterPro" id="IPR001781">
    <property type="entry name" value="Znf_LIM"/>
</dbReference>
<evidence type="ECO:0000256" key="2">
    <source>
        <dbReference type="ARBA" id="ARBA00004496"/>
    </source>
</evidence>
<feature type="region of interest" description="Disordered" evidence="11">
    <location>
        <begin position="508"/>
        <end position="546"/>
    </location>
</feature>
<evidence type="ECO:0000256" key="1">
    <source>
        <dbReference type="ARBA" id="ARBA00004282"/>
    </source>
</evidence>
<feature type="compositionally biased region" description="Low complexity" evidence="11">
    <location>
        <begin position="298"/>
        <end position="311"/>
    </location>
</feature>
<dbReference type="GO" id="GO:0001725">
    <property type="term" value="C:stress fiber"/>
    <property type="evidence" value="ECO:0007669"/>
    <property type="project" value="TreeGrafter"/>
</dbReference>
<dbReference type="PANTHER" id="PTHR24207:SF2">
    <property type="entry name" value="ZYX102 PROTEIN"/>
    <property type="match status" value="1"/>
</dbReference>
<dbReference type="GO" id="GO:0005737">
    <property type="term" value="C:cytoplasm"/>
    <property type="evidence" value="ECO:0007669"/>
    <property type="project" value="UniProtKB-SubCell"/>
</dbReference>
<keyword evidence="6" id="KW-0677">Repeat</keyword>
<dbReference type="Gene3D" id="2.10.110.10">
    <property type="entry name" value="Cysteine Rich Protein"/>
    <property type="match status" value="3"/>
</dbReference>
<dbReference type="PROSITE" id="PS00478">
    <property type="entry name" value="LIM_DOMAIN_1"/>
    <property type="match status" value="1"/>
</dbReference>
<keyword evidence="10" id="KW-0440">LIM domain</keyword>
<feature type="compositionally biased region" description="Polar residues" evidence="11">
    <location>
        <begin position="511"/>
        <end position="526"/>
    </location>
</feature>
<dbReference type="AlphaFoldDB" id="A0A7R8WAU9"/>
<dbReference type="Pfam" id="PF00412">
    <property type="entry name" value="LIM"/>
    <property type="match status" value="3"/>
</dbReference>
<feature type="compositionally biased region" description="Polar residues" evidence="11">
    <location>
        <begin position="173"/>
        <end position="297"/>
    </location>
</feature>
<evidence type="ECO:0000256" key="11">
    <source>
        <dbReference type="SAM" id="MobiDB-lite"/>
    </source>
</evidence>
<feature type="compositionally biased region" description="Pro residues" evidence="11">
    <location>
        <begin position="360"/>
        <end position="375"/>
    </location>
</feature>
<evidence type="ECO:0000256" key="3">
    <source>
        <dbReference type="ARBA" id="ARBA00009611"/>
    </source>
</evidence>
<dbReference type="PANTHER" id="PTHR24207">
    <property type="entry name" value="ZYX102 PROTEIN"/>
    <property type="match status" value="1"/>
</dbReference>
<evidence type="ECO:0000313" key="12">
    <source>
        <dbReference type="EMBL" id="CAD7228184.1"/>
    </source>
</evidence>
<protein>
    <submittedName>
        <fullName evidence="12">Uncharacterized protein</fullName>
    </submittedName>
</protein>
<name>A0A7R8WAU9_9CRUS</name>
<dbReference type="FunFam" id="2.10.110.10:FF:000027">
    <property type="entry name" value="lipoma-preferred partner isoform X1"/>
    <property type="match status" value="1"/>
</dbReference>
<feature type="compositionally biased region" description="Polar residues" evidence="11">
    <location>
        <begin position="402"/>
        <end position="415"/>
    </location>
</feature>
<comment type="subcellular location">
    <subcellularLocation>
        <location evidence="1">Cell junction</location>
    </subcellularLocation>
    <subcellularLocation>
        <location evidence="2">Cytoplasm</location>
    </subcellularLocation>
</comment>
<keyword evidence="7" id="KW-0862">Zinc</keyword>
<reference evidence="12" key="1">
    <citation type="submission" date="2020-11" db="EMBL/GenBank/DDBJ databases">
        <authorList>
            <person name="Tran Van P."/>
        </authorList>
    </citation>
    <scope>NUCLEOTIDE SEQUENCE</scope>
</reference>
<feature type="compositionally biased region" description="Polar residues" evidence="11">
    <location>
        <begin position="112"/>
        <end position="125"/>
    </location>
</feature>
<evidence type="ECO:0000256" key="6">
    <source>
        <dbReference type="ARBA" id="ARBA00022737"/>
    </source>
</evidence>
<keyword evidence="4" id="KW-0963">Cytoplasm</keyword>
<organism evidence="12">
    <name type="scientific">Cyprideis torosa</name>
    <dbReference type="NCBI Taxonomy" id="163714"/>
    <lineage>
        <taxon>Eukaryota</taxon>
        <taxon>Metazoa</taxon>
        <taxon>Ecdysozoa</taxon>
        <taxon>Arthropoda</taxon>
        <taxon>Crustacea</taxon>
        <taxon>Oligostraca</taxon>
        <taxon>Ostracoda</taxon>
        <taxon>Podocopa</taxon>
        <taxon>Podocopida</taxon>
        <taxon>Cytherocopina</taxon>
        <taxon>Cytheroidea</taxon>
        <taxon>Cytherideidae</taxon>
        <taxon>Cyprideis</taxon>
    </lineage>
</organism>
<evidence type="ECO:0000256" key="4">
    <source>
        <dbReference type="ARBA" id="ARBA00022490"/>
    </source>
</evidence>
<dbReference type="SUPFAM" id="SSF57716">
    <property type="entry name" value="Glucocorticoid receptor-like (DNA-binding domain)"/>
    <property type="match status" value="3"/>
</dbReference>
<dbReference type="GO" id="GO:0098609">
    <property type="term" value="P:cell-cell adhesion"/>
    <property type="evidence" value="ECO:0007669"/>
    <property type="project" value="TreeGrafter"/>
</dbReference>
<feature type="region of interest" description="Disordered" evidence="11">
    <location>
        <begin position="17"/>
        <end position="493"/>
    </location>
</feature>
<evidence type="ECO:0000256" key="10">
    <source>
        <dbReference type="ARBA" id="ARBA00023038"/>
    </source>
</evidence>
<evidence type="ECO:0000256" key="8">
    <source>
        <dbReference type="ARBA" id="ARBA00022889"/>
    </source>
</evidence>
<gene>
    <name evidence="12" type="ORF">CTOB1V02_LOCUS6073</name>
</gene>
<sequence>MSIDPRALEAEIARLKLANKSPQPFSSTLMTEKQRFGPVVPPKPRKSPERDGATDSPPTAGNAPPPPPLPSGGPPPPPPPMPGTANAPALPSYSATKGSSAPAYARAGVGSTYDSTSRLPQQQQIPGAPNYGSIAAAAAAAAAMGKQLRPPGSGVRPGGIASRITDVLAASGRQPTTSNDRSASPSFGSRSTAVTSSAPSIPSQQGYSNNRSESPSFGSRSTVVTSAPSIPSQQGYSNNRSASPSFGSRSTAPSIPSQQGYSNNRAASPSFGSRSTAPSNPLQQGYSNDRSASPSFGSRSTAISSAPSIPSQQGYSNNRSASPPFTNRPTAGAAVTSQSGYSLKLQQPAYTKAAAEEDFPPPPPPEQLNPPPVSQPMPTVHGFSKPSEKPQPSQPPYHFSRPSFTPVFTATQPGSNHYAYGRIKGGVQEREPPPPPYPQSNSNPVKSSSLIPNSTRPSDDPRPSASVESVQPKSTNNTPRSTPYTPASASVLDTTQGSNLYESLYDAGHSRTFSPSPTPSNGTSIDGSHLYAKIGSPKPQKKEKKAEAQVDALTDLLVQEMSGTSQTDYFGLCFACGQKVIGDRRGCRAMDHVYHVSCFTCTVCAQELQGRPFYAVDGLPYCEKDYLDRLEKCTECDKPIMDRILRATGRPYHPRCFKCVVCYKCLDGIPFTVDSANQIHCIEDFHNRFAPRCTVCQQPIVPQPGEEETLRIVALDRSFHVNCYKCEDCDLLLSSEENGRGCYPLDGHILCKVCNGKRVRALTEGMNGSRAPVPSRT</sequence>
<keyword evidence="8" id="KW-0130">Cell adhesion</keyword>
<keyword evidence="5" id="KW-0479">Metal-binding</keyword>
<dbReference type="FunFam" id="2.10.110.10:FF:000042">
    <property type="entry name" value="lipoma-preferred partner isoform X1"/>
    <property type="match status" value="1"/>
</dbReference>
<feature type="compositionally biased region" description="Polar residues" evidence="11">
    <location>
        <begin position="312"/>
        <end position="349"/>
    </location>
</feature>
<feature type="compositionally biased region" description="Polar residues" evidence="11">
    <location>
        <begin position="20"/>
        <end position="31"/>
    </location>
</feature>
<feature type="compositionally biased region" description="Pro residues" evidence="11">
    <location>
        <begin position="63"/>
        <end position="82"/>
    </location>
</feature>
<dbReference type="SMART" id="SM00132">
    <property type="entry name" value="LIM"/>
    <property type="match status" value="3"/>
</dbReference>
<dbReference type="CDD" id="cd09357">
    <property type="entry name" value="LIM3_Zyxin_like"/>
    <property type="match status" value="1"/>
</dbReference>
<comment type="similarity">
    <text evidence="3">Belongs to the zyxin/ajuba family.</text>
</comment>
<feature type="compositionally biased region" description="Polar residues" evidence="11">
    <location>
        <begin position="466"/>
        <end position="493"/>
    </location>
</feature>
<evidence type="ECO:0000256" key="7">
    <source>
        <dbReference type="ARBA" id="ARBA00022833"/>
    </source>
</evidence>
<proteinExistence type="inferred from homology"/>
<dbReference type="PROSITE" id="PS50023">
    <property type="entry name" value="LIM_DOMAIN_2"/>
    <property type="match status" value="2"/>
</dbReference>
<keyword evidence="9" id="KW-0965">Cell junction</keyword>
<dbReference type="EMBL" id="OB661420">
    <property type="protein sequence ID" value="CAD7228184.1"/>
    <property type="molecule type" value="Genomic_DNA"/>
</dbReference>
<evidence type="ECO:0000256" key="5">
    <source>
        <dbReference type="ARBA" id="ARBA00022723"/>
    </source>
</evidence>
<dbReference type="OrthoDB" id="25414at2759"/>
<dbReference type="GO" id="GO:0005925">
    <property type="term" value="C:focal adhesion"/>
    <property type="evidence" value="ECO:0007669"/>
    <property type="project" value="TreeGrafter"/>
</dbReference>
<evidence type="ECO:0000256" key="9">
    <source>
        <dbReference type="ARBA" id="ARBA00022949"/>
    </source>
</evidence>
<accession>A0A7R8WAU9</accession>
<feature type="compositionally biased region" description="Polar residues" evidence="11">
    <location>
        <begin position="445"/>
        <end position="456"/>
    </location>
</feature>
<dbReference type="GO" id="GO:0046872">
    <property type="term" value="F:metal ion binding"/>
    <property type="evidence" value="ECO:0007669"/>
    <property type="project" value="UniProtKB-KW"/>
</dbReference>